<keyword evidence="2" id="KW-1185">Reference proteome</keyword>
<accession>A0ABU0M095</accession>
<organism evidence="1 2">
    <name type="scientific">Mycoplasmoides fastidiosum</name>
    <dbReference type="NCBI Taxonomy" id="92758"/>
    <lineage>
        <taxon>Bacteria</taxon>
        <taxon>Bacillati</taxon>
        <taxon>Mycoplasmatota</taxon>
        <taxon>Mycoplasmoidales</taxon>
        <taxon>Mycoplasmoidaceae</taxon>
        <taxon>Mycoplasmoides</taxon>
    </lineage>
</organism>
<name>A0ABU0M095_9BACT</name>
<evidence type="ECO:0000313" key="1">
    <source>
        <dbReference type="EMBL" id="MDQ0514366.1"/>
    </source>
</evidence>
<evidence type="ECO:0000313" key="2">
    <source>
        <dbReference type="Proteomes" id="UP001240643"/>
    </source>
</evidence>
<comment type="caution">
    <text evidence="1">The sequence shown here is derived from an EMBL/GenBank/DDBJ whole genome shotgun (WGS) entry which is preliminary data.</text>
</comment>
<dbReference type="EMBL" id="JAUSWO010000001">
    <property type="protein sequence ID" value="MDQ0514366.1"/>
    <property type="molecule type" value="Genomic_DNA"/>
</dbReference>
<gene>
    <name evidence="1" type="ORF">J2Z62_000804</name>
</gene>
<protein>
    <submittedName>
        <fullName evidence="1">Uncharacterized protein</fullName>
    </submittedName>
</protein>
<proteinExistence type="predicted"/>
<dbReference type="Proteomes" id="UP001240643">
    <property type="component" value="Unassembled WGS sequence"/>
</dbReference>
<reference evidence="1" key="1">
    <citation type="submission" date="2023-07" db="EMBL/GenBank/DDBJ databases">
        <title>Genomic Encyclopedia of Type Strains, Phase IV (KMG-IV): sequencing the most valuable type-strain genomes for metagenomic binning, comparative biology and taxonomic classification.</title>
        <authorList>
            <person name="Goeker M."/>
        </authorList>
    </citation>
    <scope>NUCLEOTIDE SEQUENCE [LARGE SCALE GENOMIC DNA]</scope>
    <source>
        <strain evidence="1">DSM 21204</strain>
    </source>
</reference>
<sequence length="34" mass="3995">MNRTLINNGYDFWTQVLGQLLYYNGCKNDVAWPS</sequence>